<dbReference type="InterPro" id="IPR000504">
    <property type="entry name" value="RRM_dom"/>
</dbReference>
<comment type="caution">
    <text evidence="7">The sequence shown here is derived from an EMBL/GenBank/DDBJ whole genome shotgun (WGS) entry which is preliminary data.</text>
</comment>
<feature type="compositionally biased region" description="Polar residues" evidence="4">
    <location>
        <begin position="264"/>
        <end position="273"/>
    </location>
</feature>
<dbReference type="PANTHER" id="PTHR10693:SF20">
    <property type="entry name" value="AT27578P"/>
    <property type="match status" value="1"/>
</dbReference>
<feature type="compositionally biased region" description="Basic and acidic residues" evidence="4">
    <location>
        <begin position="445"/>
        <end position="455"/>
    </location>
</feature>
<sequence>MLVETAWWCFGDETDGGAQWPLRITTNSHIITHLNTLHLALNIQRTRKELLQRMVMETPSPQCVGLEFVRQYYTVLNKAPLHLHRFFSHNSSFMHGGHNSMSEAIIGQADIHKMIMSLNFRDCHAKIRMVDAQATLGDGVVIQVTGELSNNGNPMRRFMQTFVLAPQTPKKYYVHNDIFRYQDDVFSDEDGGDEGGSEVEEEIETPSLTPQSFTTAPPPPSATVNGSAHPPEPEPTPPVAPQTPTARPQIPTPVPVPSVVAAGNTPSTGTAATTPMVAPPLSPTPPAPAVADPAPETPPTVTPEKEEQGWTHVTTSDGWTPVPDPQGSSWDEPVVPQKETPDPDPPQPDSVPPPVSNEPKTYANLFKGSQGFAAAAASPPSLPVQVQPPPSQTTPPAPQHTHTMNRTESNPRTSTTPGMSSGPPQSQTGGGFTQRNPRSTQGRGPPRDRPYRPNGEDSSELDSLGGEEKRRPPVPDSQQIFVGNLPHTAGEEELKIEFSKYGKIVDIRINTAKSKTGPKGQVPNFGFITFEDEGTVTRVLTNRPIFLNGDHRLNVEEKKARMRMDSGMGRPNSGRGGMGGSGGMRQGPPGGGMQGRGGGRPNFRDSNRGGPGGPRGTFVARR</sequence>
<dbReference type="GO" id="GO:0005829">
    <property type="term" value="C:cytosol"/>
    <property type="evidence" value="ECO:0007669"/>
    <property type="project" value="TreeGrafter"/>
</dbReference>
<name>A0AAE1PMK6_9EUCA</name>
<feature type="region of interest" description="Disordered" evidence="4">
    <location>
        <begin position="562"/>
        <end position="622"/>
    </location>
</feature>
<feature type="compositionally biased region" description="Pro residues" evidence="4">
    <location>
        <begin position="277"/>
        <end position="288"/>
    </location>
</feature>
<dbReference type="SUPFAM" id="SSF54928">
    <property type="entry name" value="RNA-binding domain, RBD"/>
    <property type="match status" value="1"/>
</dbReference>
<dbReference type="GO" id="GO:1990904">
    <property type="term" value="C:ribonucleoprotein complex"/>
    <property type="evidence" value="ECO:0007669"/>
    <property type="project" value="TreeGrafter"/>
</dbReference>
<dbReference type="PROSITE" id="PS50102">
    <property type="entry name" value="RRM"/>
    <property type="match status" value="1"/>
</dbReference>
<comment type="subcellular location">
    <subcellularLocation>
        <location evidence="1">Cytoplasm</location>
        <location evidence="1">Stress granule</location>
    </subcellularLocation>
</comment>
<evidence type="ECO:0000256" key="1">
    <source>
        <dbReference type="ARBA" id="ARBA00004210"/>
    </source>
</evidence>
<dbReference type="InterPro" id="IPR002075">
    <property type="entry name" value="NTF2_dom"/>
</dbReference>
<dbReference type="EMBL" id="JAWZYT010001566">
    <property type="protein sequence ID" value="KAK4311019.1"/>
    <property type="molecule type" value="Genomic_DNA"/>
</dbReference>
<dbReference type="Gene3D" id="3.30.70.330">
    <property type="match status" value="1"/>
</dbReference>
<dbReference type="CDD" id="cd00780">
    <property type="entry name" value="NTF2"/>
    <property type="match status" value="1"/>
</dbReference>
<dbReference type="GO" id="GO:0010494">
    <property type="term" value="C:cytoplasmic stress granule"/>
    <property type="evidence" value="ECO:0007669"/>
    <property type="project" value="UniProtKB-SubCell"/>
</dbReference>
<keyword evidence="2 3" id="KW-0694">RNA-binding</keyword>
<feature type="compositionally biased region" description="Acidic residues" evidence="4">
    <location>
        <begin position="185"/>
        <end position="204"/>
    </location>
</feature>
<evidence type="ECO:0000256" key="2">
    <source>
        <dbReference type="ARBA" id="ARBA00022884"/>
    </source>
</evidence>
<dbReference type="Proteomes" id="UP001292094">
    <property type="component" value="Unassembled WGS sequence"/>
</dbReference>
<dbReference type="InterPro" id="IPR012677">
    <property type="entry name" value="Nucleotide-bd_a/b_plait_sf"/>
</dbReference>
<feature type="domain" description="NTF2" evidence="6">
    <location>
        <begin position="64"/>
        <end position="181"/>
    </location>
</feature>
<feature type="compositionally biased region" description="Gly residues" evidence="4">
    <location>
        <begin position="574"/>
        <end position="600"/>
    </location>
</feature>
<dbReference type="Gene3D" id="3.10.450.50">
    <property type="match status" value="1"/>
</dbReference>
<keyword evidence="8" id="KW-1185">Reference proteome</keyword>
<accession>A0AAE1PMK6</accession>
<dbReference type="FunFam" id="3.10.450.50:FF:000015">
    <property type="entry name" value="Ras GTPase-activating protein-binding protein 2"/>
    <property type="match status" value="1"/>
</dbReference>
<feature type="compositionally biased region" description="Pro residues" evidence="4">
    <location>
        <begin position="380"/>
        <end position="398"/>
    </location>
</feature>
<evidence type="ECO:0000256" key="3">
    <source>
        <dbReference type="PROSITE-ProRule" id="PRU00176"/>
    </source>
</evidence>
<evidence type="ECO:0000313" key="8">
    <source>
        <dbReference type="Proteomes" id="UP001292094"/>
    </source>
</evidence>
<dbReference type="SMART" id="SM00360">
    <property type="entry name" value="RRM"/>
    <property type="match status" value="1"/>
</dbReference>
<dbReference type="InterPro" id="IPR035979">
    <property type="entry name" value="RBD_domain_sf"/>
</dbReference>
<protein>
    <recommendedName>
        <fullName evidence="9">Ras GTPase-activating protein-binding protein 2</fullName>
    </recommendedName>
</protein>
<evidence type="ECO:0000313" key="7">
    <source>
        <dbReference type="EMBL" id="KAK4311019.1"/>
    </source>
</evidence>
<gene>
    <name evidence="7" type="ORF">Pmani_017458</name>
</gene>
<evidence type="ECO:0000259" key="5">
    <source>
        <dbReference type="PROSITE" id="PS50102"/>
    </source>
</evidence>
<evidence type="ECO:0000259" key="6">
    <source>
        <dbReference type="PROSITE" id="PS50177"/>
    </source>
</evidence>
<dbReference type="GO" id="GO:0003729">
    <property type="term" value="F:mRNA binding"/>
    <property type="evidence" value="ECO:0007669"/>
    <property type="project" value="TreeGrafter"/>
</dbReference>
<dbReference type="InterPro" id="IPR032710">
    <property type="entry name" value="NTF2-like_dom_sf"/>
</dbReference>
<feature type="region of interest" description="Disordered" evidence="4">
    <location>
        <begin position="185"/>
        <end position="480"/>
    </location>
</feature>
<dbReference type="SUPFAM" id="SSF54427">
    <property type="entry name" value="NTF2-like"/>
    <property type="match status" value="1"/>
</dbReference>
<feature type="domain" description="RRM" evidence="5">
    <location>
        <begin position="478"/>
        <end position="560"/>
    </location>
</feature>
<feature type="compositionally biased region" description="Pro residues" evidence="4">
    <location>
        <begin position="343"/>
        <end position="356"/>
    </location>
</feature>
<dbReference type="Pfam" id="PF00076">
    <property type="entry name" value="RRM_1"/>
    <property type="match status" value="1"/>
</dbReference>
<dbReference type="Pfam" id="PF02136">
    <property type="entry name" value="NTF2"/>
    <property type="match status" value="1"/>
</dbReference>
<dbReference type="AlphaFoldDB" id="A0AAE1PMK6"/>
<dbReference type="InterPro" id="IPR039539">
    <property type="entry name" value="Ras_GTPase_bind_prot"/>
</dbReference>
<evidence type="ECO:0008006" key="9">
    <source>
        <dbReference type="Google" id="ProtNLM"/>
    </source>
</evidence>
<feature type="compositionally biased region" description="Low complexity" evidence="4">
    <location>
        <begin position="413"/>
        <end position="427"/>
    </location>
</feature>
<dbReference type="InterPro" id="IPR018222">
    <property type="entry name" value="Nuclear_transport_factor_2_euk"/>
</dbReference>
<proteinExistence type="predicted"/>
<dbReference type="PANTHER" id="PTHR10693">
    <property type="entry name" value="RAS GTPASE-ACTIVATING PROTEIN-BINDING PROTEIN"/>
    <property type="match status" value="1"/>
</dbReference>
<dbReference type="PROSITE" id="PS50177">
    <property type="entry name" value="NTF2_DOMAIN"/>
    <property type="match status" value="1"/>
</dbReference>
<evidence type="ECO:0000256" key="4">
    <source>
        <dbReference type="SAM" id="MobiDB-lite"/>
    </source>
</evidence>
<reference evidence="7" key="1">
    <citation type="submission" date="2023-11" db="EMBL/GenBank/DDBJ databases">
        <title>Genome assemblies of two species of porcelain crab, Petrolisthes cinctipes and Petrolisthes manimaculis (Anomura: Porcellanidae).</title>
        <authorList>
            <person name="Angst P."/>
        </authorList>
    </citation>
    <scope>NUCLEOTIDE SEQUENCE</scope>
    <source>
        <strain evidence="7">PB745_02</strain>
        <tissue evidence="7">Gill</tissue>
    </source>
</reference>
<organism evidence="7 8">
    <name type="scientific">Petrolisthes manimaculis</name>
    <dbReference type="NCBI Taxonomy" id="1843537"/>
    <lineage>
        <taxon>Eukaryota</taxon>
        <taxon>Metazoa</taxon>
        <taxon>Ecdysozoa</taxon>
        <taxon>Arthropoda</taxon>
        <taxon>Crustacea</taxon>
        <taxon>Multicrustacea</taxon>
        <taxon>Malacostraca</taxon>
        <taxon>Eumalacostraca</taxon>
        <taxon>Eucarida</taxon>
        <taxon>Decapoda</taxon>
        <taxon>Pleocyemata</taxon>
        <taxon>Anomura</taxon>
        <taxon>Galatheoidea</taxon>
        <taxon>Porcellanidae</taxon>
        <taxon>Petrolisthes</taxon>
    </lineage>
</organism>